<reference evidence="2 3" key="1">
    <citation type="submission" date="2015-01" db="EMBL/GenBank/DDBJ databases">
        <authorList>
            <person name="Filippidou S."/>
            <person name="Jeanneret N."/>
            <person name="Russel-Delif L."/>
            <person name="Junier T."/>
            <person name="Wunderlin T."/>
            <person name="Molina V."/>
            <person name="Johnson S.L."/>
            <person name="Davenport K.W."/>
            <person name="Chain P.S."/>
            <person name="Dorador C."/>
            <person name="Junier P."/>
        </authorList>
    </citation>
    <scope>NUCLEOTIDE SEQUENCE [LARGE SCALE GENOMIC DNA]</scope>
    <source>
        <strain evidence="2 3">Et7/4</strain>
    </source>
</reference>
<feature type="transmembrane region" description="Helical" evidence="1">
    <location>
        <begin position="5"/>
        <end position="23"/>
    </location>
</feature>
<name>A0A0D8BPD1_GEOKU</name>
<feature type="transmembrane region" description="Helical" evidence="1">
    <location>
        <begin position="60"/>
        <end position="81"/>
    </location>
</feature>
<comment type="caution">
    <text evidence="2">The sequence shown here is derived from an EMBL/GenBank/DDBJ whole genome shotgun (WGS) entry which is preliminary data.</text>
</comment>
<keyword evidence="1" id="KW-0812">Transmembrane</keyword>
<feature type="transmembrane region" description="Helical" evidence="1">
    <location>
        <begin position="29"/>
        <end position="48"/>
    </location>
</feature>
<gene>
    <name evidence="2" type="ORF">LG52_2857</name>
</gene>
<evidence type="ECO:0000313" key="2">
    <source>
        <dbReference type="EMBL" id="KJE26000.1"/>
    </source>
</evidence>
<dbReference type="EMBL" id="JYBP01000003">
    <property type="protein sequence ID" value="KJE26000.1"/>
    <property type="molecule type" value="Genomic_DNA"/>
</dbReference>
<protein>
    <submittedName>
        <fullName evidence="2">Putative membrane protein</fullName>
    </submittedName>
</protein>
<evidence type="ECO:0000256" key="1">
    <source>
        <dbReference type="SAM" id="Phobius"/>
    </source>
</evidence>
<dbReference type="RefSeq" id="WP_082055742.1">
    <property type="nucleotide sequence ID" value="NZ_JYBP01000003.1"/>
</dbReference>
<dbReference type="AlphaFoldDB" id="A0A0D8BPD1"/>
<keyword evidence="1" id="KW-1133">Transmembrane helix</keyword>
<dbReference type="PATRIC" id="fig|1462.6.peg.3153"/>
<organism evidence="2 3">
    <name type="scientific">Geobacillus kaustophilus</name>
    <dbReference type="NCBI Taxonomy" id="1462"/>
    <lineage>
        <taxon>Bacteria</taxon>
        <taxon>Bacillati</taxon>
        <taxon>Bacillota</taxon>
        <taxon>Bacilli</taxon>
        <taxon>Bacillales</taxon>
        <taxon>Anoxybacillaceae</taxon>
        <taxon>Geobacillus</taxon>
        <taxon>Geobacillus thermoleovorans group</taxon>
    </lineage>
</organism>
<keyword evidence="1" id="KW-0472">Membrane</keyword>
<proteinExistence type="predicted"/>
<accession>A0A0D8BPD1</accession>
<feature type="transmembrane region" description="Helical" evidence="1">
    <location>
        <begin position="93"/>
        <end position="113"/>
    </location>
</feature>
<evidence type="ECO:0000313" key="3">
    <source>
        <dbReference type="Proteomes" id="UP000032522"/>
    </source>
</evidence>
<dbReference type="Proteomes" id="UP000032522">
    <property type="component" value="Unassembled WGS sequence"/>
</dbReference>
<sequence length="135" mass="15292">MVRSYGFDVCGALVVFLVSFLFPTFYVGYYAYGSFLGFAIGSLIVGWARMRWNPHGRFGGLLVGSFLIVAASVVIIRLFPIEIRDVWDLAMPYVNAVLNALIYLLITGAFRLWNGRRQGKALFTRKETVSKQRRL</sequence>